<reference evidence="2" key="2">
    <citation type="submission" date="2023-07" db="EMBL/GenBank/DDBJ databases">
        <authorList>
            <consortium name="Lawrence Berkeley National Laboratory"/>
            <person name="Haridas S."/>
            <person name="Hensen N."/>
            <person name="Bonometti L."/>
            <person name="Westerberg I."/>
            <person name="Brannstrom I.O."/>
            <person name="Guillou S."/>
            <person name="Cros-Aarteil S."/>
            <person name="Calhoun S."/>
            <person name="Kuo A."/>
            <person name="Mondo S."/>
            <person name="Pangilinan J."/>
            <person name="Riley R."/>
            <person name="LaButti K."/>
            <person name="Andreopoulos B."/>
            <person name="Lipzen A."/>
            <person name="Chen C."/>
            <person name="Yanf M."/>
            <person name="Daum C."/>
            <person name="Ng V."/>
            <person name="Clum A."/>
            <person name="Steindorff A."/>
            <person name="Ohm R."/>
            <person name="Martin F."/>
            <person name="Silar P."/>
            <person name="Natvig D."/>
            <person name="Lalanne C."/>
            <person name="Gautier V."/>
            <person name="Ament-velasquez S.L."/>
            <person name="Kruys A."/>
            <person name="Hutchinson M.I."/>
            <person name="Powell A.J."/>
            <person name="Barry K."/>
            <person name="Miller A.N."/>
            <person name="Grigoriev I.V."/>
            <person name="Debuchy R."/>
            <person name="Gladieux P."/>
            <person name="Thoren M.H."/>
            <person name="Johannesson H."/>
        </authorList>
    </citation>
    <scope>NUCLEOTIDE SEQUENCE</scope>
    <source>
        <strain evidence="2">FGSC 1904</strain>
    </source>
</reference>
<proteinExistence type="predicted"/>
<dbReference type="EMBL" id="JAUTDP010000002">
    <property type="protein sequence ID" value="KAK3401473.1"/>
    <property type="molecule type" value="Genomic_DNA"/>
</dbReference>
<evidence type="ECO:0000313" key="2">
    <source>
        <dbReference type="EMBL" id="KAK3401473.1"/>
    </source>
</evidence>
<organism evidence="2 3">
    <name type="scientific">Sordaria brevicollis</name>
    <dbReference type="NCBI Taxonomy" id="83679"/>
    <lineage>
        <taxon>Eukaryota</taxon>
        <taxon>Fungi</taxon>
        <taxon>Dikarya</taxon>
        <taxon>Ascomycota</taxon>
        <taxon>Pezizomycotina</taxon>
        <taxon>Sordariomycetes</taxon>
        <taxon>Sordariomycetidae</taxon>
        <taxon>Sordariales</taxon>
        <taxon>Sordariaceae</taxon>
        <taxon>Sordaria</taxon>
    </lineage>
</organism>
<feature type="transmembrane region" description="Helical" evidence="1">
    <location>
        <begin position="236"/>
        <end position="263"/>
    </location>
</feature>
<dbReference type="PANTHER" id="PTHR35043:SF9">
    <property type="match status" value="1"/>
</dbReference>
<feature type="transmembrane region" description="Helical" evidence="1">
    <location>
        <begin position="89"/>
        <end position="111"/>
    </location>
</feature>
<gene>
    <name evidence="2" type="ORF">B0T20DRAFT_401844</name>
</gene>
<sequence length="281" mass="32540">MKLGSVPIPKYLVRIRCSDLRRWKLAMECPDIDKVPRNLLTDRVRNFPRFDDFGKNLPLLSGFGFVGLVYGGLHCVAWNAPFSTTVERYLWRLSSIVITGTGLFTALLLIWTKSTPLWYIRSVRDGLWSTRDPIFRVFNFFIRRVTRWLDSVQLRLTASEKQQQDQTNRILGKTESTSYRHIELQRTASGSDEQEEEIIEFTEHRAIVWRASRMFASFARASIYALHFLTKASLDISIAACCALYVLARFYLVVISFVNLAYLPDSAYSLVSWSRYIPHFG</sequence>
<keyword evidence="1" id="KW-1133">Transmembrane helix</keyword>
<keyword evidence="1" id="KW-0472">Membrane</keyword>
<feature type="transmembrane region" description="Helical" evidence="1">
    <location>
        <begin position="57"/>
        <end position="77"/>
    </location>
</feature>
<dbReference type="PANTHER" id="PTHR35043">
    <property type="entry name" value="TRANSCRIPTION FACTOR DOMAIN-CONTAINING PROTEIN"/>
    <property type="match status" value="1"/>
</dbReference>
<reference evidence="2" key="1">
    <citation type="journal article" date="2023" name="Mol. Phylogenet. Evol.">
        <title>Genome-scale phylogeny and comparative genomics of the fungal order Sordariales.</title>
        <authorList>
            <person name="Hensen N."/>
            <person name="Bonometti L."/>
            <person name="Westerberg I."/>
            <person name="Brannstrom I.O."/>
            <person name="Guillou S."/>
            <person name="Cros-Aarteil S."/>
            <person name="Calhoun S."/>
            <person name="Haridas S."/>
            <person name="Kuo A."/>
            <person name="Mondo S."/>
            <person name="Pangilinan J."/>
            <person name="Riley R."/>
            <person name="LaButti K."/>
            <person name="Andreopoulos B."/>
            <person name="Lipzen A."/>
            <person name="Chen C."/>
            <person name="Yan M."/>
            <person name="Daum C."/>
            <person name="Ng V."/>
            <person name="Clum A."/>
            <person name="Steindorff A."/>
            <person name="Ohm R.A."/>
            <person name="Martin F."/>
            <person name="Silar P."/>
            <person name="Natvig D.O."/>
            <person name="Lalanne C."/>
            <person name="Gautier V."/>
            <person name="Ament-Velasquez S.L."/>
            <person name="Kruys A."/>
            <person name="Hutchinson M.I."/>
            <person name="Powell A.J."/>
            <person name="Barry K."/>
            <person name="Miller A.N."/>
            <person name="Grigoriev I.V."/>
            <person name="Debuchy R."/>
            <person name="Gladieux P."/>
            <person name="Hiltunen Thoren M."/>
            <person name="Johannesson H."/>
        </authorList>
    </citation>
    <scope>NUCLEOTIDE SEQUENCE</scope>
    <source>
        <strain evidence="2">FGSC 1904</strain>
    </source>
</reference>
<protein>
    <submittedName>
        <fullName evidence="2">Uncharacterized protein</fullName>
    </submittedName>
</protein>
<keyword evidence="1" id="KW-0812">Transmembrane</keyword>
<evidence type="ECO:0000313" key="3">
    <source>
        <dbReference type="Proteomes" id="UP001281003"/>
    </source>
</evidence>
<evidence type="ECO:0000256" key="1">
    <source>
        <dbReference type="SAM" id="Phobius"/>
    </source>
</evidence>
<keyword evidence="3" id="KW-1185">Reference proteome</keyword>
<dbReference type="Proteomes" id="UP001281003">
    <property type="component" value="Unassembled WGS sequence"/>
</dbReference>
<accession>A0AAE0PK36</accession>
<dbReference type="AlphaFoldDB" id="A0AAE0PK36"/>
<comment type="caution">
    <text evidence="2">The sequence shown here is derived from an EMBL/GenBank/DDBJ whole genome shotgun (WGS) entry which is preliminary data.</text>
</comment>
<name>A0AAE0PK36_SORBR</name>